<feature type="transmembrane region" description="Helical" evidence="1">
    <location>
        <begin position="6"/>
        <end position="29"/>
    </location>
</feature>
<evidence type="ECO:0000313" key="3">
    <source>
        <dbReference type="Proteomes" id="UP001331761"/>
    </source>
</evidence>
<name>A0AAN8ISV6_TRICO</name>
<keyword evidence="1" id="KW-1133">Transmembrane helix</keyword>
<gene>
    <name evidence="2" type="ORF">GCK32_007489</name>
</gene>
<dbReference type="AlphaFoldDB" id="A0AAN8ISV6"/>
<keyword evidence="1" id="KW-0472">Membrane</keyword>
<proteinExistence type="predicted"/>
<sequence>MSAFIFVEVCSYICTPLSIASNVLILMIIRNTTSRQLTSYKLPLAMFAFSSILLSLTFLFCQPCVLLNNDVILIVLLSPTCFIHPAVTSFCFVLFQATMIFCTLQVASPYLFKMLAKKEETAKKWQIGSIVMALAVIWLVIMVPLIVFSFQTYDDIHEREEVHRRIVKDYTRFDQAPCFVAYKLHAITKVWLIMVAVTCSIGCLTVAVNAVLSSGLMRIPKLSKWATHPSVGFSQIANTSRLNACSMALMVVTPIALFTVFAVSGQPTYSYSIPLFLGSAFIPILNAYFVLFNVRAFRRAMSKIISFRGKSISTVSHISSDQ</sequence>
<accession>A0AAN8ISV6</accession>
<feature type="transmembrane region" description="Helical" evidence="1">
    <location>
        <begin position="242"/>
        <end position="263"/>
    </location>
</feature>
<comment type="caution">
    <text evidence="2">The sequence shown here is derived from an EMBL/GenBank/DDBJ whole genome shotgun (WGS) entry which is preliminary data.</text>
</comment>
<feature type="transmembrane region" description="Helical" evidence="1">
    <location>
        <begin position="72"/>
        <end position="104"/>
    </location>
</feature>
<dbReference type="InterPro" id="IPR019428">
    <property type="entry name" value="7TM_GPCR_serpentine_rcpt_Str"/>
</dbReference>
<keyword evidence="1" id="KW-0812">Transmembrane</keyword>
<dbReference type="EMBL" id="WIXE01001585">
    <property type="protein sequence ID" value="KAK5985559.1"/>
    <property type="molecule type" value="Genomic_DNA"/>
</dbReference>
<dbReference type="Proteomes" id="UP001331761">
    <property type="component" value="Unassembled WGS sequence"/>
</dbReference>
<protein>
    <submittedName>
        <fullName evidence="2">Uncharacterized protein</fullName>
    </submittedName>
</protein>
<evidence type="ECO:0000256" key="1">
    <source>
        <dbReference type="SAM" id="Phobius"/>
    </source>
</evidence>
<feature type="transmembrane region" description="Helical" evidence="1">
    <location>
        <begin position="125"/>
        <end position="150"/>
    </location>
</feature>
<feature type="transmembrane region" description="Helical" evidence="1">
    <location>
        <begin position="190"/>
        <end position="212"/>
    </location>
</feature>
<evidence type="ECO:0000313" key="2">
    <source>
        <dbReference type="EMBL" id="KAK5985559.1"/>
    </source>
</evidence>
<organism evidence="2 3">
    <name type="scientific">Trichostrongylus colubriformis</name>
    <name type="common">Black scour worm</name>
    <dbReference type="NCBI Taxonomy" id="6319"/>
    <lineage>
        <taxon>Eukaryota</taxon>
        <taxon>Metazoa</taxon>
        <taxon>Ecdysozoa</taxon>
        <taxon>Nematoda</taxon>
        <taxon>Chromadorea</taxon>
        <taxon>Rhabditida</taxon>
        <taxon>Rhabditina</taxon>
        <taxon>Rhabditomorpha</taxon>
        <taxon>Strongyloidea</taxon>
        <taxon>Trichostrongylidae</taxon>
        <taxon>Trichostrongylus</taxon>
    </lineage>
</organism>
<keyword evidence="3" id="KW-1185">Reference proteome</keyword>
<feature type="transmembrane region" description="Helical" evidence="1">
    <location>
        <begin position="269"/>
        <end position="294"/>
    </location>
</feature>
<dbReference type="Pfam" id="PF10326">
    <property type="entry name" value="7TM_GPCR_Str"/>
    <property type="match status" value="1"/>
</dbReference>
<feature type="transmembrane region" description="Helical" evidence="1">
    <location>
        <begin position="41"/>
        <end position="60"/>
    </location>
</feature>
<reference evidence="2 3" key="1">
    <citation type="submission" date="2019-10" db="EMBL/GenBank/DDBJ databases">
        <title>Assembly and Annotation for the nematode Trichostrongylus colubriformis.</title>
        <authorList>
            <person name="Martin J."/>
        </authorList>
    </citation>
    <scope>NUCLEOTIDE SEQUENCE [LARGE SCALE GENOMIC DNA]</scope>
    <source>
        <strain evidence="2">G859</strain>
        <tissue evidence="2">Whole worm</tissue>
    </source>
</reference>